<dbReference type="AlphaFoldDB" id="A0AAV9ZID2"/>
<keyword evidence="3" id="KW-1185">Reference proteome</keyword>
<keyword evidence="1" id="KW-0732">Signal</keyword>
<sequence>RAIAFAALIVAVTVRGDIITWSGDTCDGAESPNFPCDSECVSFEGRHSFRVVTRAQHCVIMYSRKSCTGYRFAYRPTDPHCVNVDTGTAIESFRCRPDIFC</sequence>
<dbReference type="Proteomes" id="UP001362999">
    <property type="component" value="Unassembled WGS sequence"/>
</dbReference>
<feature type="non-terminal residue" evidence="2">
    <location>
        <position position="101"/>
    </location>
</feature>
<gene>
    <name evidence="2" type="ORF">R3P38DRAFT_2472213</name>
</gene>
<comment type="caution">
    <text evidence="2">The sequence shown here is derived from an EMBL/GenBank/DDBJ whole genome shotgun (WGS) entry which is preliminary data.</text>
</comment>
<protein>
    <recommendedName>
        <fullName evidence="4">Secreted protein</fullName>
    </recommendedName>
</protein>
<feature type="signal peptide" evidence="1">
    <location>
        <begin position="1"/>
        <end position="16"/>
    </location>
</feature>
<feature type="chain" id="PRO_5043945419" description="Secreted protein" evidence="1">
    <location>
        <begin position="17"/>
        <end position="101"/>
    </location>
</feature>
<organism evidence="2 3">
    <name type="scientific">Favolaschia claudopus</name>
    <dbReference type="NCBI Taxonomy" id="2862362"/>
    <lineage>
        <taxon>Eukaryota</taxon>
        <taxon>Fungi</taxon>
        <taxon>Dikarya</taxon>
        <taxon>Basidiomycota</taxon>
        <taxon>Agaricomycotina</taxon>
        <taxon>Agaricomycetes</taxon>
        <taxon>Agaricomycetidae</taxon>
        <taxon>Agaricales</taxon>
        <taxon>Marasmiineae</taxon>
        <taxon>Mycenaceae</taxon>
        <taxon>Favolaschia</taxon>
    </lineage>
</organism>
<evidence type="ECO:0000313" key="3">
    <source>
        <dbReference type="Proteomes" id="UP001362999"/>
    </source>
</evidence>
<accession>A0AAV9ZID2</accession>
<evidence type="ECO:0008006" key="4">
    <source>
        <dbReference type="Google" id="ProtNLM"/>
    </source>
</evidence>
<feature type="non-terminal residue" evidence="2">
    <location>
        <position position="1"/>
    </location>
</feature>
<proteinExistence type="predicted"/>
<evidence type="ECO:0000256" key="1">
    <source>
        <dbReference type="SAM" id="SignalP"/>
    </source>
</evidence>
<dbReference type="EMBL" id="JAWWNJ010000147">
    <property type="protein sequence ID" value="KAK6983792.1"/>
    <property type="molecule type" value="Genomic_DNA"/>
</dbReference>
<name>A0AAV9ZID2_9AGAR</name>
<reference evidence="2 3" key="1">
    <citation type="journal article" date="2024" name="J Genomics">
        <title>Draft genome sequencing and assembly of Favolaschia claudopus CIRM-BRFM 2984 isolated from oak limbs.</title>
        <authorList>
            <person name="Navarro D."/>
            <person name="Drula E."/>
            <person name="Chaduli D."/>
            <person name="Cazenave R."/>
            <person name="Ahrendt S."/>
            <person name="Wang J."/>
            <person name="Lipzen A."/>
            <person name="Daum C."/>
            <person name="Barry K."/>
            <person name="Grigoriev I.V."/>
            <person name="Favel A."/>
            <person name="Rosso M.N."/>
            <person name="Martin F."/>
        </authorList>
    </citation>
    <scope>NUCLEOTIDE SEQUENCE [LARGE SCALE GENOMIC DNA]</scope>
    <source>
        <strain evidence="2 3">CIRM-BRFM 2984</strain>
    </source>
</reference>
<evidence type="ECO:0000313" key="2">
    <source>
        <dbReference type="EMBL" id="KAK6983792.1"/>
    </source>
</evidence>